<dbReference type="GO" id="GO:0010992">
    <property type="term" value="P:ubiquitin recycling"/>
    <property type="evidence" value="ECO:0007669"/>
    <property type="project" value="TreeGrafter"/>
</dbReference>
<keyword evidence="3" id="KW-0677">Repeat</keyword>
<evidence type="ECO:0000256" key="4">
    <source>
        <dbReference type="PROSITE-ProRule" id="PRU00221"/>
    </source>
</evidence>
<feature type="repeat" description="WD" evidence="4">
    <location>
        <begin position="80"/>
        <end position="111"/>
    </location>
</feature>
<keyword evidence="1" id="KW-0963">Cytoplasm</keyword>
<protein>
    <submittedName>
        <fullName evidence="6">Uncharacterized protein</fullName>
    </submittedName>
</protein>
<comment type="caution">
    <text evidence="6">The sequence shown here is derived from an EMBL/GenBank/DDBJ whole genome shotgun (WGS) entry which is preliminary data.</text>
</comment>
<keyword evidence="7" id="KW-1185">Reference proteome</keyword>
<dbReference type="Gene3D" id="2.130.10.10">
    <property type="entry name" value="YVTN repeat-like/Quinoprotein amine dehydrogenase"/>
    <property type="match status" value="2"/>
</dbReference>
<feature type="repeat" description="WD" evidence="4">
    <location>
        <begin position="21"/>
        <end position="60"/>
    </location>
</feature>
<dbReference type="AlphaFoldDB" id="A0A8S4A922"/>
<dbReference type="GO" id="GO:0043161">
    <property type="term" value="P:proteasome-mediated ubiquitin-dependent protein catabolic process"/>
    <property type="evidence" value="ECO:0007669"/>
    <property type="project" value="TreeGrafter"/>
</dbReference>
<feature type="compositionally biased region" description="Polar residues" evidence="5">
    <location>
        <begin position="377"/>
        <end position="387"/>
    </location>
</feature>
<dbReference type="InterPro" id="IPR036322">
    <property type="entry name" value="WD40_repeat_dom_sf"/>
</dbReference>
<dbReference type="PANTHER" id="PTHR19849">
    <property type="entry name" value="PHOSPHOLIPASE A-2-ACTIVATING PROTEIN"/>
    <property type="match status" value="1"/>
</dbReference>
<feature type="non-terminal residue" evidence="6">
    <location>
        <position position="1"/>
    </location>
</feature>
<dbReference type="GO" id="GO:0043130">
    <property type="term" value="F:ubiquitin binding"/>
    <property type="evidence" value="ECO:0007669"/>
    <property type="project" value="TreeGrafter"/>
</dbReference>
<dbReference type="InterPro" id="IPR015943">
    <property type="entry name" value="WD40/YVTN_repeat-like_dom_sf"/>
</dbReference>
<dbReference type="OrthoDB" id="190105at2759"/>
<dbReference type="InterPro" id="IPR020472">
    <property type="entry name" value="WD40_PAC1"/>
</dbReference>
<keyword evidence="2 4" id="KW-0853">WD repeat</keyword>
<evidence type="ECO:0000256" key="2">
    <source>
        <dbReference type="ARBA" id="ARBA00022574"/>
    </source>
</evidence>
<evidence type="ECO:0000256" key="1">
    <source>
        <dbReference type="ARBA" id="ARBA00022490"/>
    </source>
</evidence>
<gene>
    <name evidence="6" type="ORF">CUNI_LOCUS22323</name>
</gene>
<dbReference type="PRINTS" id="PR00320">
    <property type="entry name" value="GPROTEINBRPT"/>
</dbReference>
<dbReference type="EMBL" id="CAJHNH020008568">
    <property type="protein sequence ID" value="CAG5136765.1"/>
    <property type="molecule type" value="Genomic_DNA"/>
</dbReference>
<evidence type="ECO:0000313" key="7">
    <source>
        <dbReference type="Proteomes" id="UP000678393"/>
    </source>
</evidence>
<feature type="region of interest" description="Disordered" evidence="5">
    <location>
        <begin position="361"/>
        <end position="387"/>
    </location>
</feature>
<dbReference type="GO" id="GO:0005737">
    <property type="term" value="C:cytoplasm"/>
    <property type="evidence" value="ECO:0007669"/>
    <property type="project" value="TreeGrafter"/>
</dbReference>
<reference evidence="6" key="1">
    <citation type="submission" date="2021-04" db="EMBL/GenBank/DDBJ databases">
        <authorList>
            <consortium name="Molecular Ecology Group"/>
        </authorList>
    </citation>
    <scope>NUCLEOTIDE SEQUENCE</scope>
</reference>
<name>A0A8S4A922_9EUPU</name>
<dbReference type="Pfam" id="PF00400">
    <property type="entry name" value="WD40"/>
    <property type="match status" value="2"/>
</dbReference>
<proteinExistence type="predicted"/>
<dbReference type="Proteomes" id="UP000678393">
    <property type="component" value="Unassembled WGS sequence"/>
</dbReference>
<dbReference type="GO" id="GO:0005634">
    <property type="term" value="C:nucleus"/>
    <property type="evidence" value="ECO:0007669"/>
    <property type="project" value="TreeGrafter"/>
</dbReference>
<organism evidence="6 7">
    <name type="scientific">Candidula unifasciata</name>
    <dbReference type="NCBI Taxonomy" id="100452"/>
    <lineage>
        <taxon>Eukaryota</taxon>
        <taxon>Metazoa</taxon>
        <taxon>Spiralia</taxon>
        <taxon>Lophotrochozoa</taxon>
        <taxon>Mollusca</taxon>
        <taxon>Gastropoda</taxon>
        <taxon>Heterobranchia</taxon>
        <taxon>Euthyneura</taxon>
        <taxon>Panpulmonata</taxon>
        <taxon>Eupulmonata</taxon>
        <taxon>Stylommatophora</taxon>
        <taxon>Helicina</taxon>
        <taxon>Helicoidea</taxon>
        <taxon>Geomitridae</taxon>
        <taxon>Candidula</taxon>
    </lineage>
</organism>
<dbReference type="PANTHER" id="PTHR19849:SF0">
    <property type="entry name" value="PHOSPHOLIPASE A-2-ACTIVATING PROTEIN"/>
    <property type="match status" value="1"/>
</dbReference>
<dbReference type="SUPFAM" id="SSF50978">
    <property type="entry name" value="WD40 repeat-like"/>
    <property type="match status" value="1"/>
</dbReference>
<accession>A0A8S4A922</accession>
<evidence type="ECO:0000256" key="5">
    <source>
        <dbReference type="SAM" id="MobiDB-lite"/>
    </source>
</evidence>
<dbReference type="InterPro" id="IPR001680">
    <property type="entry name" value="WD40_rpt"/>
</dbReference>
<evidence type="ECO:0000256" key="3">
    <source>
        <dbReference type="ARBA" id="ARBA00022737"/>
    </source>
</evidence>
<dbReference type="PROSITE" id="PS50082">
    <property type="entry name" value="WD_REPEATS_2"/>
    <property type="match status" value="2"/>
</dbReference>
<evidence type="ECO:0000313" key="6">
    <source>
        <dbReference type="EMBL" id="CAG5136765.1"/>
    </source>
</evidence>
<feature type="compositionally biased region" description="Acidic residues" evidence="5">
    <location>
        <begin position="361"/>
        <end position="373"/>
    </location>
</feature>
<dbReference type="SMART" id="SM00320">
    <property type="entry name" value="WD40"/>
    <property type="match status" value="5"/>
</dbReference>
<sequence length="402" mass="44416">KPKGKNVKPQLAESYCRLSCLEGHSDLVTALVVIGDKVVTASRDTTLKCWEVSTGKELRSYGGHTETVTSLLVLHDARDVTLPENDKLLVSGSLDSTFKLWALNSGQVLKSVYTYNPVVRIAYCVPAARLITGSDGGKLELWDLATGENTFSSRAHNASVTGLKVSDNTVYSCDSDGIIKIHQLADRDQLTCIFVSENLKTPAGDPVITRSIRSLDVCSDLLLFGDDARNIKILDWKKGQVRKLANHTDSFTFTDALCCHGDLLLSSSYDLDDAVGYINIRSSKTLEYLATLEHIDTERIVCLDYGYLSADRLFVVSGGMELLLWEVLPPRPDNQSPHDDSSDEDIFKLKFIPALAEQCVDSETESSDVDSDDSEIRQWSRQSESSLLQDSSKGWMSWCTVL</sequence>